<dbReference type="AlphaFoldDB" id="A0A0S4XPB3"/>
<dbReference type="GO" id="GO:0004140">
    <property type="term" value="F:dephospho-CoA kinase activity"/>
    <property type="evidence" value="ECO:0007669"/>
    <property type="project" value="UniProtKB-UniRule"/>
</dbReference>
<keyword evidence="5 6" id="KW-0173">Coenzyme A biosynthesis</keyword>
<keyword evidence="6" id="KW-0963">Cytoplasm</keyword>
<dbReference type="NCBIfam" id="TIGR00152">
    <property type="entry name" value="dephospho-CoA kinase"/>
    <property type="match status" value="1"/>
</dbReference>
<comment type="function">
    <text evidence="6">Catalyzes the phosphorylation of the 3'-hydroxyl group of dephosphocoenzyme A to form coenzyme A.</text>
</comment>
<keyword evidence="6 8" id="KW-0418">Kinase</keyword>
<dbReference type="GO" id="GO:0015937">
    <property type="term" value="P:coenzyme A biosynthetic process"/>
    <property type="evidence" value="ECO:0007669"/>
    <property type="project" value="UniProtKB-UniRule"/>
</dbReference>
<dbReference type="PROSITE" id="PS51219">
    <property type="entry name" value="DPCK"/>
    <property type="match status" value="1"/>
</dbReference>
<dbReference type="PANTHER" id="PTHR10695:SF46">
    <property type="entry name" value="BIFUNCTIONAL COENZYME A SYNTHASE-RELATED"/>
    <property type="match status" value="1"/>
</dbReference>
<dbReference type="CDD" id="cd02022">
    <property type="entry name" value="DPCK"/>
    <property type="match status" value="1"/>
</dbReference>
<evidence type="ECO:0000313" key="8">
    <source>
        <dbReference type="EMBL" id="CUV66167.1"/>
    </source>
</evidence>
<comment type="subcellular location">
    <subcellularLocation>
        <location evidence="6">Cytoplasm</location>
    </subcellularLocation>
</comment>
<proteinExistence type="inferred from homology"/>
<evidence type="ECO:0000256" key="2">
    <source>
        <dbReference type="ARBA" id="ARBA00022679"/>
    </source>
</evidence>
<evidence type="ECO:0000256" key="1">
    <source>
        <dbReference type="ARBA" id="ARBA00009018"/>
    </source>
</evidence>
<name>A0A0S4XPB3_9BACT</name>
<dbReference type="InterPro" id="IPR001977">
    <property type="entry name" value="Depp_CoAkinase"/>
</dbReference>
<reference evidence="8" key="1">
    <citation type="submission" date="2015-11" db="EMBL/GenBank/DDBJ databases">
        <authorList>
            <person name="Zhang Y."/>
            <person name="Guo Z."/>
        </authorList>
    </citation>
    <scope>NUCLEOTIDE SEQUENCE</scope>
    <source>
        <strain evidence="8">BN30871</strain>
    </source>
</reference>
<gene>
    <name evidence="6 8" type="primary">coaE</name>
    <name evidence="8" type="ORF">BN3087_640004</name>
</gene>
<evidence type="ECO:0000256" key="4">
    <source>
        <dbReference type="ARBA" id="ARBA00022840"/>
    </source>
</evidence>
<dbReference type="EMBL" id="FAXN01000067">
    <property type="protein sequence ID" value="CUV66167.1"/>
    <property type="molecule type" value="Genomic_DNA"/>
</dbReference>
<evidence type="ECO:0000256" key="5">
    <source>
        <dbReference type="ARBA" id="ARBA00022993"/>
    </source>
</evidence>
<accession>A0A0S4XPB3</accession>
<dbReference type="SUPFAM" id="SSF52540">
    <property type="entry name" value="P-loop containing nucleoside triphosphate hydrolases"/>
    <property type="match status" value="1"/>
</dbReference>
<dbReference type="InterPro" id="IPR027417">
    <property type="entry name" value="P-loop_NTPase"/>
</dbReference>
<comment type="catalytic activity">
    <reaction evidence="6">
        <text>3'-dephospho-CoA + ATP = ADP + CoA + H(+)</text>
        <dbReference type="Rhea" id="RHEA:18245"/>
        <dbReference type="ChEBI" id="CHEBI:15378"/>
        <dbReference type="ChEBI" id="CHEBI:30616"/>
        <dbReference type="ChEBI" id="CHEBI:57287"/>
        <dbReference type="ChEBI" id="CHEBI:57328"/>
        <dbReference type="ChEBI" id="CHEBI:456216"/>
        <dbReference type="EC" id="2.7.1.24"/>
    </reaction>
</comment>
<feature type="binding site" evidence="6">
    <location>
        <begin position="14"/>
        <end position="19"/>
    </location>
    <ligand>
        <name>ATP</name>
        <dbReference type="ChEBI" id="CHEBI:30616"/>
    </ligand>
</feature>
<dbReference type="Pfam" id="PF01121">
    <property type="entry name" value="CoaE"/>
    <property type="match status" value="1"/>
</dbReference>
<comment type="pathway">
    <text evidence="6">Cofactor biosynthesis; coenzyme A biosynthesis; CoA from (R)-pantothenate: step 5/5.</text>
</comment>
<comment type="similarity">
    <text evidence="1 6">Belongs to the CoaE family.</text>
</comment>
<evidence type="ECO:0000256" key="7">
    <source>
        <dbReference type="NCBIfam" id="TIGR00152"/>
    </source>
</evidence>
<evidence type="ECO:0000256" key="6">
    <source>
        <dbReference type="HAMAP-Rule" id="MF_00376"/>
    </source>
</evidence>
<keyword evidence="4 6" id="KW-0067">ATP-binding</keyword>
<dbReference type="Gene3D" id="3.40.50.300">
    <property type="entry name" value="P-loop containing nucleotide triphosphate hydrolases"/>
    <property type="match status" value="1"/>
</dbReference>
<dbReference type="HAMAP" id="MF_00376">
    <property type="entry name" value="Dephospho_CoA_kinase"/>
    <property type="match status" value="1"/>
</dbReference>
<keyword evidence="3 6" id="KW-0547">Nucleotide-binding</keyword>
<dbReference type="EC" id="2.7.1.24" evidence="6 7"/>
<protein>
    <recommendedName>
        <fullName evidence="6 7">Dephospho-CoA kinase</fullName>
        <ecNumber evidence="6 7">2.7.1.24</ecNumber>
    </recommendedName>
    <alternativeName>
        <fullName evidence="6">Dephosphocoenzyme A kinase</fullName>
    </alternativeName>
</protein>
<sequence length="197" mass="22860">MKLKYAIALTGGIAVGKSSAMSFMSMYGFRCIDADKIAHDILDEQRDKIESMFGSEVLSATGVNRVELGKIVFADMEKRKSLESLLHPLIYDRIMALAQIEEERKFPYFIDIPLFFENKRYDIDKSLVVYAPKDLQIQRLMKRNNLSREEAIMRINSQLDIEQKKLQATYIIDNTKDIKHLQNECEKVRGIILEDFK</sequence>
<keyword evidence="2 6" id="KW-0808">Transferase</keyword>
<dbReference type="PANTHER" id="PTHR10695">
    <property type="entry name" value="DEPHOSPHO-COA KINASE-RELATED"/>
    <property type="match status" value="1"/>
</dbReference>
<dbReference type="UniPathway" id="UPA00241">
    <property type="reaction ID" value="UER00356"/>
</dbReference>
<organism evidence="8">
    <name type="scientific">Sulfurovum sp. enrichment culture clone C5</name>
    <dbReference type="NCBI Taxonomy" id="497650"/>
    <lineage>
        <taxon>Bacteria</taxon>
        <taxon>Pseudomonadati</taxon>
        <taxon>Campylobacterota</taxon>
        <taxon>Epsilonproteobacteria</taxon>
        <taxon>Campylobacterales</taxon>
        <taxon>Sulfurovaceae</taxon>
        <taxon>Sulfurovum</taxon>
        <taxon>environmental samples</taxon>
    </lineage>
</organism>
<dbReference type="GO" id="GO:0005737">
    <property type="term" value="C:cytoplasm"/>
    <property type="evidence" value="ECO:0007669"/>
    <property type="project" value="UniProtKB-SubCell"/>
</dbReference>
<dbReference type="GO" id="GO:0005524">
    <property type="term" value="F:ATP binding"/>
    <property type="evidence" value="ECO:0007669"/>
    <property type="project" value="UniProtKB-UniRule"/>
</dbReference>
<evidence type="ECO:0000256" key="3">
    <source>
        <dbReference type="ARBA" id="ARBA00022741"/>
    </source>
</evidence>